<dbReference type="AlphaFoldDB" id="A0A178MW14"/>
<evidence type="ECO:0000256" key="1">
    <source>
        <dbReference type="ARBA" id="ARBA00005854"/>
    </source>
</evidence>
<evidence type="ECO:0000259" key="5">
    <source>
        <dbReference type="Pfam" id="PF00389"/>
    </source>
</evidence>
<accession>A0A178MW14</accession>
<comment type="similarity">
    <text evidence="1 4">Belongs to the D-isomer specific 2-hydroxyacid dehydrogenase family.</text>
</comment>
<keyword evidence="8" id="KW-1185">Reference proteome</keyword>
<sequence>MTRDTTTRVAVASRSFSRHPILRAELLERYEHVTFNDAGVSLAGEALIEFLAEHDKAITALEKLDEAILVRLPELKVVGKYGVGLDMIDLAALGRMGKKLGWTGGVNKRSVSELVISAAIALLRHVPQGNALVRDGGWRQLMGRQLSQRSVGIVGCGHVGKDLAVLLKAFGCRVLAHDIQDFADFYATHGIEKMGLDALLAEADIVTLHLPLDGSTRNILPADKLGLMRRGSILINMARGGLVDEAAIKAMLADGHLAGAAFDVFAEEPPVDFDLLRHPNMLALPHIGGSAEEAVLAMGRAAIAGLDNARDPLDFVGQGG</sequence>
<dbReference type="InterPro" id="IPR029753">
    <property type="entry name" value="D-isomer_DH_CS"/>
</dbReference>
<dbReference type="CDD" id="cd12172">
    <property type="entry name" value="PGDH_like_2"/>
    <property type="match status" value="1"/>
</dbReference>
<reference evidence="7 8" key="1">
    <citation type="submission" date="2016-04" db="EMBL/GenBank/DDBJ databases">
        <title>Draft genome sequence of freshwater magnetotactic bacteria Magnetospirillum marisnigri SP-1 and Magnetospirillum moscoviense BB-1.</title>
        <authorList>
            <person name="Koziaeva V."/>
            <person name="Dziuba M.V."/>
            <person name="Ivanov T.M."/>
            <person name="Kuznetsov B."/>
            <person name="Grouzdev D.S."/>
        </authorList>
    </citation>
    <scope>NUCLEOTIDE SEQUENCE [LARGE SCALE GENOMIC DNA]</scope>
    <source>
        <strain evidence="7 8">BB-1</strain>
    </source>
</reference>
<dbReference type="RefSeq" id="WP_068498058.1">
    <property type="nucleotide sequence ID" value="NZ_LWQU01000104.1"/>
</dbReference>
<dbReference type="SUPFAM" id="SSF51735">
    <property type="entry name" value="NAD(P)-binding Rossmann-fold domains"/>
    <property type="match status" value="1"/>
</dbReference>
<dbReference type="InterPro" id="IPR006139">
    <property type="entry name" value="D-isomer_2_OHA_DH_cat_dom"/>
</dbReference>
<dbReference type="Pfam" id="PF02826">
    <property type="entry name" value="2-Hacid_dh_C"/>
    <property type="match status" value="1"/>
</dbReference>
<evidence type="ECO:0000313" key="8">
    <source>
        <dbReference type="Proteomes" id="UP000078543"/>
    </source>
</evidence>
<evidence type="ECO:0000256" key="2">
    <source>
        <dbReference type="ARBA" id="ARBA00023002"/>
    </source>
</evidence>
<evidence type="ECO:0000259" key="6">
    <source>
        <dbReference type="Pfam" id="PF02826"/>
    </source>
</evidence>
<dbReference type="PANTHER" id="PTHR10996:SF264">
    <property type="entry name" value="HYPOTHETICAL D-ISOMER SPECIFIC 2-HYDROXYACID DEHYDROGENASE (EUROFUNG)"/>
    <property type="match status" value="1"/>
</dbReference>
<dbReference type="PANTHER" id="PTHR10996">
    <property type="entry name" value="2-HYDROXYACID DEHYDROGENASE-RELATED"/>
    <property type="match status" value="1"/>
</dbReference>
<dbReference type="GO" id="GO:0047545">
    <property type="term" value="F:(S)-2-hydroxyglutarate dehydrogenase activity"/>
    <property type="evidence" value="ECO:0007669"/>
    <property type="project" value="UniProtKB-ARBA"/>
</dbReference>
<dbReference type="PROSITE" id="PS00671">
    <property type="entry name" value="D_2_HYDROXYACID_DH_3"/>
    <property type="match status" value="1"/>
</dbReference>
<dbReference type="GO" id="GO:0006564">
    <property type="term" value="P:L-serine biosynthetic process"/>
    <property type="evidence" value="ECO:0007669"/>
    <property type="project" value="UniProtKB-ARBA"/>
</dbReference>
<dbReference type="InterPro" id="IPR036291">
    <property type="entry name" value="NAD(P)-bd_dom_sf"/>
</dbReference>
<evidence type="ECO:0000256" key="4">
    <source>
        <dbReference type="RuleBase" id="RU003719"/>
    </source>
</evidence>
<dbReference type="Pfam" id="PF00389">
    <property type="entry name" value="2-Hacid_dh"/>
    <property type="match status" value="1"/>
</dbReference>
<evidence type="ECO:0000313" key="7">
    <source>
        <dbReference type="EMBL" id="OAN55022.1"/>
    </source>
</evidence>
<dbReference type="PROSITE" id="PS00065">
    <property type="entry name" value="D_2_HYDROXYACID_DH_1"/>
    <property type="match status" value="1"/>
</dbReference>
<keyword evidence="2 4" id="KW-0560">Oxidoreductase</keyword>
<dbReference type="STRING" id="1437059.A6A05_00235"/>
<evidence type="ECO:0000256" key="3">
    <source>
        <dbReference type="ARBA" id="ARBA00023027"/>
    </source>
</evidence>
<dbReference type="SUPFAM" id="SSF52283">
    <property type="entry name" value="Formate/glycerate dehydrogenase catalytic domain-like"/>
    <property type="match status" value="1"/>
</dbReference>
<dbReference type="GO" id="GO:0005829">
    <property type="term" value="C:cytosol"/>
    <property type="evidence" value="ECO:0007669"/>
    <property type="project" value="TreeGrafter"/>
</dbReference>
<dbReference type="GO" id="GO:0004617">
    <property type="term" value="F:phosphoglycerate dehydrogenase activity"/>
    <property type="evidence" value="ECO:0007669"/>
    <property type="project" value="UniProtKB-ARBA"/>
</dbReference>
<proteinExistence type="inferred from homology"/>
<dbReference type="Gene3D" id="3.40.50.720">
    <property type="entry name" value="NAD(P)-binding Rossmann-like Domain"/>
    <property type="match status" value="2"/>
</dbReference>
<protein>
    <submittedName>
        <fullName evidence="7">Phosphoglycerate dehydrogenase</fullName>
    </submittedName>
</protein>
<dbReference type="OrthoDB" id="9793626at2"/>
<dbReference type="InterPro" id="IPR029752">
    <property type="entry name" value="D-isomer_DH_CS1"/>
</dbReference>
<organism evidence="7 8">
    <name type="scientific">Magnetospirillum moscoviense</name>
    <dbReference type="NCBI Taxonomy" id="1437059"/>
    <lineage>
        <taxon>Bacteria</taxon>
        <taxon>Pseudomonadati</taxon>
        <taxon>Pseudomonadota</taxon>
        <taxon>Alphaproteobacteria</taxon>
        <taxon>Rhodospirillales</taxon>
        <taxon>Rhodospirillaceae</taxon>
        <taxon>Magnetospirillum</taxon>
    </lineage>
</organism>
<dbReference type="GO" id="GO:0051287">
    <property type="term" value="F:NAD binding"/>
    <property type="evidence" value="ECO:0007669"/>
    <property type="project" value="InterPro"/>
</dbReference>
<dbReference type="InterPro" id="IPR050223">
    <property type="entry name" value="D-isomer_2-hydroxyacid_DH"/>
</dbReference>
<dbReference type="Proteomes" id="UP000078543">
    <property type="component" value="Unassembled WGS sequence"/>
</dbReference>
<dbReference type="InterPro" id="IPR006140">
    <property type="entry name" value="D-isomer_DH_NAD-bd"/>
</dbReference>
<dbReference type="GO" id="GO:0016618">
    <property type="term" value="F:hydroxypyruvate reductase [NAD(P)H] activity"/>
    <property type="evidence" value="ECO:0007669"/>
    <property type="project" value="TreeGrafter"/>
</dbReference>
<dbReference type="EMBL" id="LWQU01000104">
    <property type="protein sequence ID" value="OAN55022.1"/>
    <property type="molecule type" value="Genomic_DNA"/>
</dbReference>
<comment type="caution">
    <text evidence="7">The sequence shown here is derived from an EMBL/GenBank/DDBJ whole genome shotgun (WGS) entry which is preliminary data.</text>
</comment>
<dbReference type="GO" id="GO:0030267">
    <property type="term" value="F:glyoxylate reductase (NADPH) activity"/>
    <property type="evidence" value="ECO:0007669"/>
    <property type="project" value="TreeGrafter"/>
</dbReference>
<dbReference type="FunFam" id="3.40.50.720:FF:000041">
    <property type="entry name" value="D-3-phosphoglycerate dehydrogenase"/>
    <property type="match status" value="1"/>
</dbReference>
<name>A0A178MW14_9PROT</name>
<feature type="domain" description="D-isomer specific 2-hydroxyacid dehydrogenase catalytic" evidence="5">
    <location>
        <begin position="25"/>
        <end position="307"/>
    </location>
</feature>
<gene>
    <name evidence="7" type="ORF">A6A05_00235</name>
</gene>
<keyword evidence="3" id="KW-0520">NAD</keyword>
<feature type="domain" description="D-isomer specific 2-hydroxyacid dehydrogenase NAD-binding" evidence="6">
    <location>
        <begin position="117"/>
        <end position="288"/>
    </location>
</feature>